<protein>
    <recommendedName>
        <fullName evidence="8">Cytochrome P450</fullName>
    </recommendedName>
</protein>
<dbReference type="GO" id="GO:0016705">
    <property type="term" value="F:oxidoreductase activity, acting on paired donors, with incorporation or reduction of molecular oxygen"/>
    <property type="evidence" value="ECO:0007669"/>
    <property type="project" value="InterPro"/>
</dbReference>
<organism evidence="6 7">
    <name type="scientific">Genlisea aurea</name>
    <dbReference type="NCBI Taxonomy" id="192259"/>
    <lineage>
        <taxon>Eukaryota</taxon>
        <taxon>Viridiplantae</taxon>
        <taxon>Streptophyta</taxon>
        <taxon>Embryophyta</taxon>
        <taxon>Tracheophyta</taxon>
        <taxon>Spermatophyta</taxon>
        <taxon>Magnoliopsida</taxon>
        <taxon>eudicotyledons</taxon>
        <taxon>Gunneridae</taxon>
        <taxon>Pentapetalae</taxon>
        <taxon>asterids</taxon>
        <taxon>lamiids</taxon>
        <taxon>Lamiales</taxon>
        <taxon>Lentibulariaceae</taxon>
        <taxon>Genlisea</taxon>
    </lineage>
</organism>
<dbReference type="AlphaFoldDB" id="S8D3A7"/>
<feature type="non-terminal residue" evidence="6">
    <location>
        <position position="68"/>
    </location>
</feature>
<evidence type="ECO:0000256" key="3">
    <source>
        <dbReference type="ARBA" id="ARBA00022723"/>
    </source>
</evidence>
<dbReference type="SUPFAM" id="SSF48264">
    <property type="entry name" value="Cytochrome P450"/>
    <property type="match status" value="1"/>
</dbReference>
<evidence type="ECO:0000313" key="6">
    <source>
        <dbReference type="EMBL" id="EPS57178.1"/>
    </source>
</evidence>
<comment type="cofactor">
    <cofactor evidence="1">
        <name>heme</name>
        <dbReference type="ChEBI" id="CHEBI:30413"/>
    </cofactor>
</comment>
<keyword evidence="5" id="KW-0408">Iron</keyword>
<dbReference type="Gene3D" id="1.10.630.10">
    <property type="entry name" value="Cytochrome P450"/>
    <property type="match status" value="1"/>
</dbReference>
<evidence type="ECO:0000256" key="4">
    <source>
        <dbReference type="ARBA" id="ARBA00023002"/>
    </source>
</evidence>
<keyword evidence="3" id="KW-0479">Metal-binding</keyword>
<dbReference type="GO" id="GO:0004497">
    <property type="term" value="F:monooxygenase activity"/>
    <property type="evidence" value="ECO:0007669"/>
    <property type="project" value="InterPro"/>
</dbReference>
<keyword evidence="4" id="KW-0560">Oxidoreductase</keyword>
<dbReference type="GO" id="GO:0005506">
    <property type="term" value="F:iron ion binding"/>
    <property type="evidence" value="ECO:0007669"/>
    <property type="project" value="InterPro"/>
</dbReference>
<name>S8D3A7_9LAMI</name>
<proteinExistence type="inferred from homology"/>
<comment type="caution">
    <text evidence="6">The sequence shown here is derived from an EMBL/GenBank/DDBJ whole genome shotgun (WGS) entry which is preliminary data.</text>
</comment>
<dbReference type="PANTHER" id="PTHR24296">
    <property type="entry name" value="CYTOCHROME P450"/>
    <property type="match status" value="1"/>
</dbReference>
<dbReference type="EMBL" id="AUSU01010543">
    <property type="protein sequence ID" value="EPS57178.1"/>
    <property type="molecule type" value="Genomic_DNA"/>
</dbReference>
<reference evidence="6 7" key="1">
    <citation type="journal article" date="2013" name="BMC Genomics">
        <title>The miniature genome of a carnivorous plant Genlisea aurea contains a low number of genes and short non-coding sequences.</title>
        <authorList>
            <person name="Leushkin E.V."/>
            <person name="Sutormin R.A."/>
            <person name="Nabieva E.R."/>
            <person name="Penin A.A."/>
            <person name="Kondrashov A.S."/>
            <person name="Logacheva M.D."/>
        </authorList>
    </citation>
    <scope>NUCLEOTIDE SEQUENCE [LARGE SCALE GENOMIC DNA]</scope>
</reference>
<dbReference type="GO" id="GO:0020037">
    <property type="term" value="F:heme binding"/>
    <property type="evidence" value="ECO:0007669"/>
    <property type="project" value="InterPro"/>
</dbReference>
<evidence type="ECO:0000256" key="2">
    <source>
        <dbReference type="ARBA" id="ARBA00010617"/>
    </source>
</evidence>
<dbReference type="OrthoDB" id="1470350at2759"/>
<accession>S8D3A7</accession>
<sequence length="68" mass="7847">LKGPWFVSNMSLLYTSDPQNVQYVLTKNFANFGKGPEFKKIFEPLGNGIFVAENELWENQRKTAKSFM</sequence>
<evidence type="ECO:0008006" key="8">
    <source>
        <dbReference type="Google" id="ProtNLM"/>
    </source>
</evidence>
<feature type="non-terminal residue" evidence="6">
    <location>
        <position position="1"/>
    </location>
</feature>
<evidence type="ECO:0000256" key="5">
    <source>
        <dbReference type="ARBA" id="ARBA00023004"/>
    </source>
</evidence>
<comment type="similarity">
    <text evidence="2">Belongs to the cytochrome P450 family.</text>
</comment>
<gene>
    <name evidence="6" type="ORF">M569_17643</name>
</gene>
<dbReference type="InterPro" id="IPR036396">
    <property type="entry name" value="Cyt_P450_sf"/>
</dbReference>
<dbReference type="Proteomes" id="UP000015453">
    <property type="component" value="Unassembled WGS sequence"/>
</dbReference>
<evidence type="ECO:0000256" key="1">
    <source>
        <dbReference type="ARBA" id="ARBA00001971"/>
    </source>
</evidence>
<evidence type="ECO:0000313" key="7">
    <source>
        <dbReference type="Proteomes" id="UP000015453"/>
    </source>
</evidence>
<keyword evidence="7" id="KW-1185">Reference proteome</keyword>